<dbReference type="GO" id="GO:0015288">
    <property type="term" value="F:porin activity"/>
    <property type="evidence" value="ECO:0007669"/>
    <property type="project" value="TreeGrafter"/>
</dbReference>
<evidence type="ECO:0000256" key="4">
    <source>
        <dbReference type="ARBA" id="ARBA00022452"/>
    </source>
</evidence>
<dbReference type="InterPro" id="IPR051906">
    <property type="entry name" value="TolC-like"/>
</dbReference>
<accession>A0A143PML9</accession>
<evidence type="ECO:0000256" key="8">
    <source>
        <dbReference type="SAM" id="SignalP"/>
    </source>
</evidence>
<dbReference type="KEGG" id="abac:LuPra_02543"/>
<comment type="similarity">
    <text evidence="2">Belongs to the outer membrane factor (OMF) (TC 1.B.17) family.</text>
</comment>
<dbReference type="InterPro" id="IPR003423">
    <property type="entry name" value="OMP_efflux"/>
</dbReference>
<dbReference type="OrthoDB" id="111873at2"/>
<keyword evidence="4" id="KW-1134">Transmembrane beta strand</keyword>
<keyword evidence="8" id="KW-0732">Signal</keyword>
<evidence type="ECO:0000313" key="10">
    <source>
        <dbReference type="Proteomes" id="UP000076079"/>
    </source>
</evidence>
<keyword evidence="5" id="KW-0812">Transmembrane</keyword>
<evidence type="ECO:0000256" key="7">
    <source>
        <dbReference type="ARBA" id="ARBA00023237"/>
    </source>
</evidence>
<dbReference type="PANTHER" id="PTHR30026">
    <property type="entry name" value="OUTER MEMBRANE PROTEIN TOLC"/>
    <property type="match status" value="1"/>
</dbReference>
<evidence type="ECO:0000256" key="2">
    <source>
        <dbReference type="ARBA" id="ARBA00007613"/>
    </source>
</evidence>
<feature type="chain" id="PRO_5007511673" evidence="8">
    <location>
        <begin position="28"/>
        <end position="444"/>
    </location>
</feature>
<keyword evidence="3" id="KW-0813">Transport</keyword>
<keyword evidence="6" id="KW-0472">Membrane</keyword>
<feature type="signal peptide" evidence="8">
    <location>
        <begin position="1"/>
        <end position="27"/>
    </location>
</feature>
<dbReference type="EMBL" id="CP015136">
    <property type="protein sequence ID" value="AMY09328.1"/>
    <property type="molecule type" value="Genomic_DNA"/>
</dbReference>
<dbReference type="GO" id="GO:0015562">
    <property type="term" value="F:efflux transmembrane transporter activity"/>
    <property type="evidence" value="ECO:0007669"/>
    <property type="project" value="InterPro"/>
</dbReference>
<evidence type="ECO:0000256" key="5">
    <source>
        <dbReference type="ARBA" id="ARBA00022692"/>
    </source>
</evidence>
<protein>
    <submittedName>
        <fullName evidence="9">Outer membrane protein TolC</fullName>
    </submittedName>
</protein>
<reference evidence="9 10" key="1">
    <citation type="journal article" date="2016" name="Genome Announc.">
        <title>First Complete Genome Sequence of a Subdivision 6 Acidobacterium Strain.</title>
        <authorList>
            <person name="Huang S."/>
            <person name="Vieira S."/>
            <person name="Bunk B."/>
            <person name="Riedel T."/>
            <person name="Sproer C."/>
            <person name="Overmann J."/>
        </authorList>
    </citation>
    <scope>NUCLEOTIDE SEQUENCE [LARGE SCALE GENOMIC DNA]</scope>
    <source>
        <strain evidence="10">DSM 100886 HEG_-6_39</strain>
    </source>
</reference>
<dbReference type="PANTHER" id="PTHR30026:SF20">
    <property type="entry name" value="OUTER MEMBRANE PROTEIN TOLC"/>
    <property type="match status" value="1"/>
</dbReference>
<organism evidence="9 10">
    <name type="scientific">Luteitalea pratensis</name>
    <dbReference type="NCBI Taxonomy" id="1855912"/>
    <lineage>
        <taxon>Bacteria</taxon>
        <taxon>Pseudomonadati</taxon>
        <taxon>Acidobacteriota</taxon>
        <taxon>Vicinamibacteria</taxon>
        <taxon>Vicinamibacterales</taxon>
        <taxon>Vicinamibacteraceae</taxon>
        <taxon>Luteitalea</taxon>
    </lineage>
</organism>
<dbReference type="AlphaFoldDB" id="A0A143PML9"/>
<keyword evidence="10" id="KW-1185">Reference proteome</keyword>
<proteinExistence type="inferred from homology"/>
<dbReference type="GO" id="GO:1990281">
    <property type="term" value="C:efflux pump complex"/>
    <property type="evidence" value="ECO:0007669"/>
    <property type="project" value="TreeGrafter"/>
</dbReference>
<evidence type="ECO:0000256" key="1">
    <source>
        <dbReference type="ARBA" id="ARBA00004442"/>
    </source>
</evidence>
<reference evidence="10" key="2">
    <citation type="submission" date="2016-04" db="EMBL/GenBank/DDBJ databases">
        <title>First Complete Genome Sequence of a Subdivision 6 Acidobacterium.</title>
        <authorList>
            <person name="Huang S."/>
            <person name="Vieira S."/>
            <person name="Bunk B."/>
            <person name="Riedel T."/>
            <person name="Sproeer C."/>
            <person name="Overmann J."/>
        </authorList>
    </citation>
    <scope>NUCLEOTIDE SEQUENCE [LARGE SCALE GENOMIC DNA]</scope>
    <source>
        <strain evidence="10">DSM 100886 HEG_-6_39</strain>
    </source>
</reference>
<dbReference type="SUPFAM" id="SSF56954">
    <property type="entry name" value="Outer membrane efflux proteins (OEP)"/>
    <property type="match status" value="1"/>
</dbReference>
<evidence type="ECO:0000313" key="9">
    <source>
        <dbReference type="EMBL" id="AMY09328.1"/>
    </source>
</evidence>
<gene>
    <name evidence="9" type="primary">tolC</name>
    <name evidence="9" type="ORF">LuPra_02543</name>
</gene>
<dbReference type="Pfam" id="PF02321">
    <property type="entry name" value="OEP"/>
    <property type="match status" value="2"/>
</dbReference>
<dbReference type="STRING" id="1855912.LuPra_02543"/>
<dbReference type="RefSeq" id="WP_157899091.1">
    <property type="nucleotide sequence ID" value="NZ_CP015136.1"/>
</dbReference>
<sequence precursor="true">MTGGRLRTWAGLVVLCMGGAGLGTAFAQTPLTLEDAIRRAQGDTSDARALASSIEEAHARIQRAQAGYWPRVDLAETIQRGNQPVYVFSSLLSQRRFTAANFAIPELNHPDPITNTRTVVSLEQPVYNAGLTRLGVQAATLERDLATATRDTARQDLGFRAAQAFVRVLQLEANVRAADAAVTAAESDRQRAHARREVGLVTDADVLAVDVQLADMRQRHIAAAGDLDVGRLQLAEAVGLPLTASIVPIRPASRPAPADGDALVQEALTRHPQLLQSSIQLQLAENARRTARAGLLPTVSLQGGWEFNGATLGAQQSSWVFGAEVRVNVFRGFADSARTTEAKHAHARAIAERERVERRIELGVRGALTQFAAARAREEAGRTALRQARESQRIIRDRYEGGLATVTDVLRAAEAALEAESRATNADMDVILQTVALERALGRI</sequence>
<evidence type="ECO:0000256" key="6">
    <source>
        <dbReference type="ARBA" id="ARBA00023136"/>
    </source>
</evidence>
<name>A0A143PML9_LUTPR</name>
<keyword evidence="7" id="KW-0998">Cell outer membrane</keyword>
<dbReference type="Gene3D" id="1.20.1600.10">
    <property type="entry name" value="Outer membrane efflux proteins (OEP)"/>
    <property type="match status" value="1"/>
</dbReference>
<dbReference type="Proteomes" id="UP000076079">
    <property type="component" value="Chromosome"/>
</dbReference>
<dbReference type="GO" id="GO:0009279">
    <property type="term" value="C:cell outer membrane"/>
    <property type="evidence" value="ECO:0007669"/>
    <property type="project" value="UniProtKB-SubCell"/>
</dbReference>
<comment type="subcellular location">
    <subcellularLocation>
        <location evidence="1">Cell outer membrane</location>
    </subcellularLocation>
</comment>
<evidence type="ECO:0000256" key="3">
    <source>
        <dbReference type="ARBA" id="ARBA00022448"/>
    </source>
</evidence>